<feature type="region of interest" description="Disordered" evidence="1">
    <location>
        <begin position="130"/>
        <end position="149"/>
    </location>
</feature>
<feature type="region of interest" description="Disordered" evidence="1">
    <location>
        <begin position="1"/>
        <end position="28"/>
    </location>
</feature>
<sequence>MFGQAPRRLQRGRRAASDTSASGKRRGGRTSALCTSVVAAVLSRLHFNELKCGDISWCGGVYVQDLNKLRLVAEYVGQSGARRVAAHGARVRQQTRTQDGLRWSPWASGASSTAYAGGFCSDVRTRTRGRLDGPGELASDPAVPRRGVRRGPLPGVNCADFLRCVGKMNFLRSYRNDHRSSRPLIGPPAKAQFCMQIICTSQ</sequence>
<dbReference type="Proteomes" id="UP000299102">
    <property type="component" value="Unassembled WGS sequence"/>
</dbReference>
<proteinExistence type="predicted"/>
<protein>
    <submittedName>
        <fullName evidence="2">Uncharacterized protein</fullName>
    </submittedName>
</protein>
<reference evidence="2 3" key="1">
    <citation type="journal article" date="2019" name="Commun. Biol.">
        <title>The bagworm genome reveals a unique fibroin gene that provides high tensile strength.</title>
        <authorList>
            <person name="Kono N."/>
            <person name="Nakamura H."/>
            <person name="Ohtoshi R."/>
            <person name="Tomita M."/>
            <person name="Numata K."/>
            <person name="Arakawa K."/>
        </authorList>
    </citation>
    <scope>NUCLEOTIDE SEQUENCE [LARGE SCALE GENOMIC DNA]</scope>
</reference>
<dbReference type="AlphaFoldDB" id="A0A4C1WD17"/>
<keyword evidence="3" id="KW-1185">Reference proteome</keyword>
<evidence type="ECO:0000256" key="1">
    <source>
        <dbReference type="SAM" id="MobiDB-lite"/>
    </source>
</evidence>
<comment type="caution">
    <text evidence="2">The sequence shown here is derived from an EMBL/GenBank/DDBJ whole genome shotgun (WGS) entry which is preliminary data.</text>
</comment>
<accession>A0A4C1WD17</accession>
<organism evidence="2 3">
    <name type="scientific">Eumeta variegata</name>
    <name type="common">Bagworm moth</name>
    <name type="synonym">Eumeta japonica</name>
    <dbReference type="NCBI Taxonomy" id="151549"/>
    <lineage>
        <taxon>Eukaryota</taxon>
        <taxon>Metazoa</taxon>
        <taxon>Ecdysozoa</taxon>
        <taxon>Arthropoda</taxon>
        <taxon>Hexapoda</taxon>
        <taxon>Insecta</taxon>
        <taxon>Pterygota</taxon>
        <taxon>Neoptera</taxon>
        <taxon>Endopterygota</taxon>
        <taxon>Lepidoptera</taxon>
        <taxon>Glossata</taxon>
        <taxon>Ditrysia</taxon>
        <taxon>Tineoidea</taxon>
        <taxon>Psychidae</taxon>
        <taxon>Oiketicinae</taxon>
        <taxon>Eumeta</taxon>
    </lineage>
</organism>
<evidence type="ECO:0000313" key="2">
    <source>
        <dbReference type="EMBL" id="GBP48015.1"/>
    </source>
</evidence>
<dbReference type="EMBL" id="BGZK01000515">
    <property type="protein sequence ID" value="GBP48015.1"/>
    <property type="molecule type" value="Genomic_DNA"/>
</dbReference>
<gene>
    <name evidence="2" type="ORF">EVAR_83716_1</name>
</gene>
<evidence type="ECO:0000313" key="3">
    <source>
        <dbReference type="Proteomes" id="UP000299102"/>
    </source>
</evidence>
<name>A0A4C1WD17_EUMVA</name>